<keyword evidence="3" id="KW-1185">Reference proteome</keyword>
<protein>
    <submittedName>
        <fullName evidence="2">Uncharacterized protein</fullName>
    </submittedName>
</protein>
<organism evidence="2 3">
    <name type="scientific">Anguilla anguilla</name>
    <name type="common">European freshwater eel</name>
    <name type="synonym">Muraena anguilla</name>
    <dbReference type="NCBI Taxonomy" id="7936"/>
    <lineage>
        <taxon>Eukaryota</taxon>
        <taxon>Metazoa</taxon>
        <taxon>Chordata</taxon>
        <taxon>Craniata</taxon>
        <taxon>Vertebrata</taxon>
        <taxon>Euteleostomi</taxon>
        <taxon>Actinopterygii</taxon>
        <taxon>Neopterygii</taxon>
        <taxon>Teleostei</taxon>
        <taxon>Anguilliformes</taxon>
        <taxon>Anguillidae</taxon>
        <taxon>Anguilla</taxon>
    </lineage>
</organism>
<dbReference type="EMBL" id="JAFIRN010000019">
    <property type="protein sequence ID" value="KAG5830628.1"/>
    <property type="molecule type" value="Genomic_DNA"/>
</dbReference>
<sequence>MHIKKEEKKKKKKKASTKDEQDHAILQIAVFSLQIPKQDRRQLPRQAVFESFISSSLADFLSPLQTTDKTSSICKGKKSETRVRIHFQYHSL</sequence>
<evidence type="ECO:0000313" key="2">
    <source>
        <dbReference type="EMBL" id="KAG5830628.1"/>
    </source>
</evidence>
<dbReference type="Proteomes" id="UP001044222">
    <property type="component" value="Chromosome 19"/>
</dbReference>
<dbReference type="AlphaFoldDB" id="A0A9D3LLT6"/>
<accession>A0A9D3LLT6</accession>
<proteinExistence type="predicted"/>
<evidence type="ECO:0000256" key="1">
    <source>
        <dbReference type="SAM" id="MobiDB-lite"/>
    </source>
</evidence>
<feature type="region of interest" description="Disordered" evidence="1">
    <location>
        <begin position="1"/>
        <end position="20"/>
    </location>
</feature>
<comment type="caution">
    <text evidence="2">The sequence shown here is derived from an EMBL/GenBank/DDBJ whole genome shotgun (WGS) entry which is preliminary data.</text>
</comment>
<reference evidence="2" key="1">
    <citation type="submission" date="2021-01" db="EMBL/GenBank/DDBJ databases">
        <title>A chromosome-scale assembly of European eel, Anguilla anguilla.</title>
        <authorList>
            <person name="Henkel C."/>
            <person name="Jong-Raadsen S.A."/>
            <person name="Dufour S."/>
            <person name="Weltzien F.-A."/>
            <person name="Palstra A.P."/>
            <person name="Pelster B."/>
            <person name="Spaink H.P."/>
            <person name="Van Den Thillart G.E."/>
            <person name="Jansen H."/>
            <person name="Zahm M."/>
            <person name="Klopp C."/>
            <person name="Cedric C."/>
            <person name="Louis A."/>
            <person name="Berthelot C."/>
            <person name="Parey E."/>
            <person name="Roest Crollius H."/>
            <person name="Montfort J."/>
            <person name="Robinson-Rechavi M."/>
            <person name="Bucao C."/>
            <person name="Bouchez O."/>
            <person name="Gislard M."/>
            <person name="Lluch J."/>
            <person name="Milhes M."/>
            <person name="Lampietro C."/>
            <person name="Lopez Roques C."/>
            <person name="Donnadieu C."/>
            <person name="Braasch I."/>
            <person name="Desvignes T."/>
            <person name="Postlethwait J."/>
            <person name="Bobe J."/>
            <person name="Guiguen Y."/>
            <person name="Dirks R."/>
        </authorList>
    </citation>
    <scope>NUCLEOTIDE SEQUENCE</scope>
    <source>
        <strain evidence="2">Tag_6206</strain>
        <tissue evidence="2">Liver</tissue>
    </source>
</reference>
<gene>
    <name evidence="2" type="ORF">ANANG_G00312690</name>
</gene>
<evidence type="ECO:0000313" key="3">
    <source>
        <dbReference type="Proteomes" id="UP001044222"/>
    </source>
</evidence>
<name>A0A9D3LLT6_ANGAN</name>